<dbReference type="PANTHER" id="PTHR47706">
    <property type="entry name" value="NMRA-LIKE FAMILY PROTEIN"/>
    <property type="match status" value="1"/>
</dbReference>
<dbReference type="InterPro" id="IPR036291">
    <property type="entry name" value="NAD(P)-bd_dom_sf"/>
</dbReference>
<comment type="similarity">
    <text evidence="1">Belongs to the NmrA-type oxidoreductase family. Isoflavone reductase subfamily.</text>
</comment>
<dbReference type="SUPFAM" id="SSF51735">
    <property type="entry name" value="NAD(P)-binding Rossmann-fold domains"/>
    <property type="match status" value="1"/>
</dbReference>
<dbReference type="InterPro" id="IPR051609">
    <property type="entry name" value="NmrA/Isoflavone_reductase-like"/>
</dbReference>
<dbReference type="Gene3D" id="3.40.50.720">
    <property type="entry name" value="NAD(P)-binding Rossmann-like Domain"/>
    <property type="match status" value="1"/>
</dbReference>
<evidence type="ECO:0000313" key="5">
    <source>
        <dbReference type="EMBL" id="CAL1706137.1"/>
    </source>
</evidence>
<dbReference type="InterPro" id="IPR008030">
    <property type="entry name" value="NmrA-like"/>
</dbReference>
<dbReference type="EMBL" id="OZ037947">
    <property type="protein sequence ID" value="CAL1706137.1"/>
    <property type="molecule type" value="Genomic_DNA"/>
</dbReference>
<evidence type="ECO:0000256" key="2">
    <source>
        <dbReference type="ARBA" id="ARBA00022857"/>
    </source>
</evidence>
<evidence type="ECO:0000256" key="1">
    <source>
        <dbReference type="ARBA" id="ARBA00005725"/>
    </source>
</evidence>
<keyword evidence="3" id="KW-0560">Oxidoreductase</keyword>
<dbReference type="Pfam" id="PF05368">
    <property type="entry name" value="NmrA"/>
    <property type="match status" value="1"/>
</dbReference>
<name>A0ABP1DHL6_9APHY</name>
<reference evidence="6" key="1">
    <citation type="submission" date="2024-04" db="EMBL/GenBank/DDBJ databases">
        <authorList>
            <person name="Shaw F."/>
            <person name="Minotto A."/>
        </authorList>
    </citation>
    <scope>NUCLEOTIDE SEQUENCE [LARGE SCALE GENOMIC DNA]</scope>
</reference>
<evidence type="ECO:0000259" key="4">
    <source>
        <dbReference type="Pfam" id="PF05368"/>
    </source>
</evidence>
<keyword evidence="2" id="KW-0521">NADP</keyword>
<gene>
    <name evidence="5" type="ORF">GFSPODELE1_LOCUS5729</name>
</gene>
<proteinExistence type="inferred from homology"/>
<sequence length="316" mass="35126">MVKIAVAGAGAVAKEIIAGLLARNKHQLIILTRKDPPSDPLVRPDVTYVKVNYQDKNQLANVLRGVHTVLSFIAVQTDTGNSSQKNLIDAAVVAGVKRFAPSEWALGTISHTPYSGKADVREYLRQLNQKEKVLEYTLFQPGIFLNYLGYPYKTSEHLALVPMPWDFQNRRAIVLEGHEHEDAMTMTLVQDVANVVAEAIEFEGEWPVVGGISGNRVTVAQLLELGKRVRGQSFEIEAVKLEVQAGELKTSWVPLITHRGIPEDQIETISRDSLKGTLTGIAKGVFVVTDEWNRLLPSYRFTNVEEFLSKVWTGKP</sequence>
<evidence type="ECO:0000313" key="6">
    <source>
        <dbReference type="Proteomes" id="UP001497453"/>
    </source>
</evidence>
<organism evidence="5 6">
    <name type="scientific">Somion occarium</name>
    <dbReference type="NCBI Taxonomy" id="3059160"/>
    <lineage>
        <taxon>Eukaryota</taxon>
        <taxon>Fungi</taxon>
        <taxon>Dikarya</taxon>
        <taxon>Basidiomycota</taxon>
        <taxon>Agaricomycotina</taxon>
        <taxon>Agaricomycetes</taxon>
        <taxon>Polyporales</taxon>
        <taxon>Cerrenaceae</taxon>
        <taxon>Somion</taxon>
    </lineage>
</organism>
<dbReference type="PANTHER" id="PTHR47706:SF4">
    <property type="entry name" value="NMRA-LIKE DOMAIN-CONTAINING PROTEIN"/>
    <property type="match status" value="1"/>
</dbReference>
<dbReference type="Proteomes" id="UP001497453">
    <property type="component" value="Chromosome 4"/>
</dbReference>
<keyword evidence="6" id="KW-1185">Reference proteome</keyword>
<evidence type="ECO:0000256" key="3">
    <source>
        <dbReference type="ARBA" id="ARBA00023002"/>
    </source>
</evidence>
<protein>
    <recommendedName>
        <fullName evidence="4">NmrA-like domain-containing protein</fullName>
    </recommendedName>
</protein>
<feature type="domain" description="NmrA-like" evidence="4">
    <location>
        <begin position="3"/>
        <end position="248"/>
    </location>
</feature>
<accession>A0ABP1DHL6</accession>